<keyword evidence="5" id="KW-0472">Membrane</keyword>
<dbReference type="InterPro" id="IPR043129">
    <property type="entry name" value="ATPase_NBD"/>
</dbReference>
<dbReference type="GO" id="GO:0005634">
    <property type="term" value="C:nucleus"/>
    <property type="evidence" value="ECO:0007669"/>
    <property type="project" value="TreeGrafter"/>
</dbReference>
<dbReference type="Gene3D" id="1.10.167.10">
    <property type="entry name" value="Regulator of G-protein Signalling 4, domain 2"/>
    <property type="match status" value="1"/>
</dbReference>
<keyword evidence="5" id="KW-1133">Transmembrane helix</keyword>
<keyword evidence="3" id="KW-0173">Coenzyme A biosynthesis</keyword>
<dbReference type="InterPro" id="IPR004567">
    <property type="entry name" value="Type_II_PanK"/>
</dbReference>
<evidence type="ECO:0000256" key="3">
    <source>
        <dbReference type="ARBA" id="ARBA00022993"/>
    </source>
</evidence>
<evidence type="ECO:0000256" key="5">
    <source>
        <dbReference type="SAM" id="Phobius"/>
    </source>
</evidence>
<dbReference type="GO" id="GO:0004594">
    <property type="term" value="F:pantothenate kinase activity"/>
    <property type="evidence" value="ECO:0007669"/>
    <property type="project" value="TreeGrafter"/>
</dbReference>
<proteinExistence type="predicted"/>
<feature type="transmembrane region" description="Helical" evidence="5">
    <location>
        <begin position="278"/>
        <end position="300"/>
    </location>
</feature>
<dbReference type="Pfam" id="PF03630">
    <property type="entry name" value="Fumble"/>
    <property type="match status" value="1"/>
</dbReference>
<reference evidence="6" key="2">
    <citation type="submission" date="2023-05" db="EMBL/GenBank/DDBJ databases">
        <authorList>
            <consortium name="Lawrence Berkeley National Laboratory"/>
            <person name="Steindorff A."/>
            <person name="Hensen N."/>
            <person name="Bonometti L."/>
            <person name="Westerberg I."/>
            <person name="Brannstrom I.O."/>
            <person name="Guillou S."/>
            <person name="Cros-Aarteil S."/>
            <person name="Calhoun S."/>
            <person name="Haridas S."/>
            <person name="Kuo A."/>
            <person name="Mondo S."/>
            <person name="Pangilinan J."/>
            <person name="Riley R."/>
            <person name="Labutti K."/>
            <person name="Andreopoulos B."/>
            <person name="Lipzen A."/>
            <person name="Chen C."/>
            <person name="Yanf M."/>
            <person name="Daum C."/>
            <person name="Ng V."/>
            <person name="Clum A."/>
            <person name="Ohm R."/>
            <person name="Martin F."/>
            <person name="Silar P."/>
            <person name="Natvig D."/>
            <person name="Lalanne C."/>
            <person name="Gautier V."/>
            <person name="Ament-Velasquez S.L."/>
            <person name="Kruys A."/>
            <person name="Hutchinson M.I."/>
            <person name="Powell A.J."/>
            <person name="Barry K."/>
            <person name="Miller A.N."/>
            <person name="Grigoriev I.V."/>
            <person name="Debuchy R."/>
            <person name="Gladieux P."/>
            <person name="Thoren M.H."/>
            <person name="Johannesson H."/>
        </authorList>
    </citation>
    <scope>NUCLEOTIDE SEQUENCE</scope>
    <source>
        <strain evidence="6">CBS 103.79</strain>
    </source>
</reference>
<keyword evidence="5" id="KW-0812">Transmembrane</keyword>
<dbReference type="GO" id="GO:0015937">
    <property type="term" value="P:coenzyme A biosynthetic process"/>
    <property type="evidence" value="ECO:0007669"/>
    <property type="project" value="UniProtKB-KW"/>
</dbReference>
<dbReference type="GO" id="GO:0005524">
    <property type="term" value="F:ATP binding"/>
    <property type="evidence" value="ECO:0007669"/>
    <property type="project" value="UniProtKB-KW"/>
</dbReference>
<protein>
    <submittedName>
        <fullName evidence="6">Fumble-domain-containing protein</fullName>
    </submittedName>
</protein>
<gene>
    <name evidence="6" type="ORF">C8A05DRAFT_45117</name>
</gene>
<dbReference type="NCBIfam" id="TIGR00555">
    <property type="entry name" value="panK_eukar"/>
    <property type="match status" value="1"/>
</dbReference>
<dbReference type="SUPFAM" id="SSF48097">
    <property type="entry name" value="Regulator of G-protein signaling, RGS"/>
    <property type="match status" value="1"/>
</dbReference>
<evidence type="ECO:0000256" key="1">
    <source>
        <dbReference type="ARBA" id="ARBA00022741"/>
    </source>
</evidence>
<accession>A0AAN6RST1</accession>
<name>A0AAN6RST1_9PEZI</name>
<dbReference type="Gene3D" id="3.30.420.510">
    <property type="match status" value="1"/>
</dbReference>
<dbReference type="InterPro" id="IPR036305">
    <property type="entry name" value="RGS_sf"/>
</dbReference>
<feature type="region of interest" description="Disordered" evidence="4">
    <location>
        <begin position="757"/>
        <end position="804"/>
    </location>
</feature>
<dbReference type="Gene3D" id="3.30.420.40">
    <property type="match status" value="1"/>
</dbReference>
<evidence type="ECO:0000256" key="4">
    <source>
        <dbReference type="SAM" id="MobiDB-lite"/>
    </source>
</evidence>
<keyword evidence="2" id="KW-0067">ATP-binding</keyword>
<sequence length="933" mass="102985">MGFLPLAYRRPAFVEKPEFAASQPSLHNDGISTKSLQTVQSGDAGGIPLALSFDRIMEGGTCPPCTVRDFMNYLIYVERSAENLQFFLWHRDYSRRFADAKTVDIALAHEWTQSMEDEALARVKEEQAEQARQAPKESTGIFKGTDFEKGAAVAADKSQFVPPEIPHRMEPILTRQPPVHSSLAAQAFASAGVKEPFTIQPFRKELDRVIATYIMDGAPRQLNLSHHDRNVTLQALSFTTHPSAFRLVAQQTEATLRQQAHPNFIRWSICNGNPSRVFFARGLGVATVLLGMAAAVVLTLSSLGRGWRALAAIGWAIGFATLMAAYKGMCVVLHGLHHRHIRPWELFVADPDEEESVRPAKSSFDSFGSNNSYEDEPWVVQYRKRNIVRKIFDREVWVEDPALRMIQDTIFIQSILFAVVCAGILTGPQQQQVQQQRQHPRDNGATPLNTTTTTLSVGRPRTATADTAEIDETLSHPGSVRINVKGAFIVDQDSATPTTPDGRSGSPARHETKDIRLPNHTAVVSHIAIDIGGTLAKLVWFSREAHSTEPGGRLNFLSFETEHIDECLEHMRRLKDKHVELNGNGNGDGRRPRNDLCVMATGGGAYKFYDKIRDVLGGVDVLREDEMECLIIGLDFFITEIPREVFTYSETNPMHFVEPSENVYPYLLVNIGSGVSFLKVSGPRNYERVGGTSLGGGTLWGLLSLLTGARTFDEMLELASQGDNAKVDMLVGDIYGTDYGKIGLKSTTIASSFGKVFRSKRQAEQEAEDSGGRRHKDHHPHHPDSPHLSSPSPPPSHASDDETPPFTSADISVSLLYAISNNIGQIAFLQSQIHELSHIYFGGSFIRGHPQTMNTLSYAIRFWSKGAKQAYFLRHEGYLGAVGAFVKRQPRNWGRRGSFEESSVGLGLGVGEVRVTARGREGGVNGVEDVGGC</sequence>
<dbReference type="FunFam" id="3.30.420.40:FF:000115">
    <property type="entry name" value="Pantothenate kinase PanK"/>
    <property type="match status" value="1"/>
</dbReference>
<evidence type="ECO:0000256" key="2">
    <source>
        <dbReference type="ARBA" id="ARBA00022840"/>
    </source>
</evidence>
<dbReference type="SUPFAM" id="SSF53067">
    <property type="entry name" value="Actin-like ATPase domain"/>
    <property type="match status" value="2"/>
</dbReference>
<feature type="region of interest" description="Disordered" evidence="4">
    <location>
        <begin position="432"/>
        <end position="462"/>
    </location>
</feature>
<evidence type="ECO:0000313" key="6">
    <source>
        <dbReference type="EMBL" id="KAK3901188.1"/>
    </source>
</evidence>
<keyword evidence="7" id="KW-1185">Reference proteome</keyword>
<dbReference type="InterPro" id="IPR044926">
    <property type="entry name" value="RGS_subdomain_2"/>
</dbReference>
<dbReference type="AlphaFoldDB" id="A0AAN6RST1"/>
<dbReference type="Proteomes" id="UP001303889">
    <property type="component" value="Unassembled WGS sequence"/>
</dbReference>
<keyword evidence="1" id="KW-0547">Nucleotide-binding</keyword>
<comment type="caution">
    <text evidence="6">The sequence shown here is derived from an EMBL/GenBank/DDBJ whole genome shotgun (WGS) entry which is preliminary data.</text>
</comment>
<feature type="region of interest" description="Disordered" evidence="4">
    <location>
        <begin position="492"/>
        <end position="512"/>
    </location>
</feature>
<dbReference type="FunFam" id="3.30.420.510:FF:000005">
    <property type="entry name" value="Probable pantothenate kinase"/>
    <property type="match status" value="1"/>
</dbReference>
<evidence type="ECO:0000313" key="7">
    <source>
        <dbReference type="Proteomes" id="UP001303889"/>
    </source>
</evidence>
<feature type="transmembrane region" description="Helical" evidence="5">
    <location>
        <begin position="312"/>
        <end position="336"/>
    </location>
</feature>
<dbReference type="EMBL" id="MU855601">
    <property type="protein sequence ID" value="KAK3901188.1"/>
    <property type="molecule type" value="Genomic_DNA"/>
</dbReference>
<organism evidence="6 7">
    <name type="scientific">Staphylotrichum tortipilum</name>
    <dbReference type="NCBI Taxonomy" id="2831512"/>
    <lineage>
        <taxon>Eukaryota</taxon>
        <taxon>Fungi</taxon>
        <taxon>Dikarya</taxon>
        <taxon>Ascomycota</taxon>
        <taxon>Pezizomycotina</taxon>
        <taxon>Sordariomycetes</taxon>
        <taxon>Sordariomycetidae</taxon>
        <taxon>Sordariales</taxon>
        <taxon>Chaetomiaceae</taxon>
        <taxon>Staphylotrichum</taxon>
    </lineage>
</organism>
<dbReference type="PANTHER" id="PTHR12280:SF20">
    <property type="entry name" value="4'-PHOSPHOPANTETHEINE PHOSPHATASE"/>
    <property type="match status" value="1"/>
</dbReference>
<dbReference type="PANTHER" id="PTHR12280">
    <property type="entry name" value="PANTOTHENATE KINASE"/>
    <property type="match status" value="1"/>
</dbReference>
<reference evidence="6" key="1">
    <citation type="journal article" date="2023" name="Mol. Phylogenet. Evol.">
        <title>Genome-scale phylogeny and comparative genomics of the fungal order Sordariales.</title>
        <authorList>
            <person name="Hensen N."/>
            <person name="Bonometti L."/>
            <person name="Westerberg I."/>
            <person name="Brannstrom I.O."/>
            <person name="Guillou S."/>
            <person name="Cros-Aarteil S."/>
            <person name="Calhoun S."/>
            <person name="Haridas S."/>
            <person name="Kuo A."/>
            <person name="Mondo S."/>
            <person name="Pangilinan J."/>
            <person name="Riley R."/>
            <person name="LaButti K."/>
            <person name="Andreopoulos B."/>
            <person name="Lipzen A."/>
            <person name="Chen C."/>
            <person name="Yan M."/>
            <person name="Daum C."/>
            <person name="Ng V."/>
            <person name="Clum A."/>
            <person name="Steindorff A."/>
            <person name="Ohm R.A."/>
            <person name="Martin F."/>
            <person name="Silar P."/>
            <person name="Natvig D.O."/>
            <person name="Lalanne C."/>
            <person name="Gautier V."/>
            <person name="Ament-Velasquez S.L."/>
            <person name="Kruys A."/>
            <person name="Hutchinson M.I."/>
            <person name="Powell A.J."/>
            <person name="Barry K."/>
            <person name="Miller A.N."/>
            <person name="Grigoriev I.V."/>
            <person name="Debuchy R."/>
            <person name="Gladieux P."/>
            <person name="Hiltunen Thoren M."/>
            <person name="Johannesson H."/>
        </authorList>
    </citation>
    <scope>NUCLEOTIDE SEQUENCE</scope>
    <source>
        <strain evidence="6">CBS 103.79</strain>
    </source>
</reference>
<dbReference type="CDD" id="cd24123">
    <property type="entry name" value="ASKHA_NBD_PanK-II_Pank4"/>
    <property type="match status" value="1"/>
</dbReference>
<dbReference type="GO" id="GO:0005829">
    <property type="term" value="C:cytosol"/>
    <property type="evidence" value="ECO:0007669"/>
    <property type="project" value="TreeGrafter"/>
</dbReference>